<gene>
    <name evidence="2" type="ORF">JJB07_14585</name>
</gene>
<dbReference type="PROSITE" id="PS50943">
    <property type="entry name" value="HTH_CROC1"/>
    <property type="match status" value="1"/>
</dbReference>
<proteinExistence type="predicted"/>
<reference evidence="2 3" key="1">
    <citation type="submission" date="2021-01" db="EMBL/GenBank/DDBJ databases">
        <title>Tumebacillus sp. strain ITR2 16S ribosomal RNA gene Genome sequencing and assembly.</title>
        <authorList>
            <person name="Kang M."/>
        </authorList>
    </citation>
    <scope>NUCLEOTIDE SEQUENCE [LARGE SCALE GENOMIC DNA]</scope>
    <source>
        <strain evidence="2 3">ITR2</strain>
    </source>
</reference>
<dbReference type="Gene3D" id="1.25.40.10">
    <property type="entry name" value="Tetratricopeptide repeat domain"/>
    <property type="match status" value="1"/>
</dbReference>
<organism evidence="2 3">
    <name type="scientific">Tumebacillus amylolyticus</name>
    <dbReference type="NCBI Taxonomy" id="2801339"/>
    <lineage>
        <taxon>Bacteria</taxon>
        <taxon>Bacillati</taxon>
        <taxon>Bacillota</taxon>
        <taxon>Bacilli</taxon>
        <taxon>Bacillales</taxon>
        <taxon>Alicyclobacillaceae</taxon>
        <taxon>Tumebacillus</taxon>
    </lineage>
</organism>
<dbReference type="EMBL" id="JAEQNB010000004">
    <property type="protein sequence ID" value="MBL0387865.1"/>
    <property type="molecule type" value="Genomic_DNA"/>
</dbReference>
<sequence>MIDGKFLAQRRMQMLLSQTEVAKGICTPSMLSQVENNKDQLSFEKMKQLCERLNLELEIKQGPLPVKQVKYMKRSDLVTIFEHIQSQAPVCQSATEFGEHVIKLLREQNLINAFDAERLCWDIRFQRLSPYKVGEVRCASKSSVHIRSLTWSTCAGSTNMTDTVPSRRH</sequence>
<evidence type="ECO:0000313" key="2">
    <source>
        <dbReference type="EMBL" id="MBL0387865.1"/>
    </source>
</evidence>
<dbReference type="Proteomes" id="UP000602284">
    <property type="component" value="Unassembled WGS sequence"/>
</dbReference>
<dbReference type="CDD" id="cd00093">
    <property type="entry name" value="HTH_XRE"/>
    <property type="match status" value="1"/>
</dbReference>
<dbReference type="InterPro" id="IPR011990">
    <property type="entry name" value="TPR-like_helical_dom_sf"/>
</dbReference>
<name>A0ABS1JC58_9BACL</name>
<evidence type="ECO:0000259" key="1">
    <source>
        <dbReference type="PROSITE" id="PS50943"/>
    </source>
</evidence>
<evidence type="ECO:0000313" key="3">
    <source>
        <dbReference type="Proteomes" id="UP000602284"/>
    </source>
</evidence>
<dbReference type="Pfam" id="PF01381">
    <property type="entry name" value="HTH_3"/>
    <property type="match status" value="1"/>
</dbReference>
<dbReference type="InterPro" id="IPR001387">
    <property type="entry name" value="Cro/C1-type_HTH"/>
</dbReference>
<accession>A0ABS1JC58</accession>
<comment type="caution">
    <text evidence="2">The sequence shown here is derived from an EMBL/GenBank/DDBJ whole genome shotgun (WGS) entry which is preliminary data.</text>
</comment>
<feature type="domain" description="HTH cro/C1-type" evidence="1">
    <location>
        <begin position="7"/>
        <end position="60"/>
    </location>
</feature>
<dbReference type="InterPro" id="IPR010982">
    <property type="entry name" value="Lambda_DNA-bd_dom_sf"/>
</dbReference>
<protein>
    <submittedName>
        <fullName evidence="2">Helix-turn-helix transcriptional regulator</fullName>
    </submittedName>
</protein>
<dbReference type="SMART" id="SM00530">
    <property type="entry name" value="HTH_XRE"/>
    <property type="match status" value="1"/>
</dbReference>
<dbReference type="RefSeq" id="WP_201636290.1">
    <property type="nucleotide sequence ID" value="NZ_JAEQNB010000004.1"/>
</dbReference>
<keyword evidence="3" id="KW-1185">Reference proteome</keyword>
<dbReference type="SUPFAM" id="SSF47413">
    <property type="entry name" value="lambda repressor-like DNA-binding domains"/>
    <property type="match status" value="1"/>
</dbReference>